<dbReference type="Proteomes" id="UP000631421">
    <property type="component" value="Unassembled WGS sequence"/>
</dbReference>
<feature type="domain" description="DUF6036" evidence="1">
    <location>
        <begin position="10"/>
        <end position="145"/>
    </location>
</feature>
<sequence length="185" mass="21198">MRSNVDPQKIEQLMEALGKESRSSGCIYFTGGASALLIGWRTSTVDIDIRLDPEPLGVFQAISNLKQELNINIELASPQDFLPPLPGWRDRSVFISKRGQVSFYHYDFTAQALSKLSRGFDRDIKDIEAMYDQKLFSLSKLRDCFDAILPEIIRFPSLNSDLLRSRVENFIERFEDQGRRNNESS</sequence>
<name>A0A926USJ5_9CYAN</name>
<dbReference type="InterPro" id="IPR045792">
    <property type="entry name" value="DUF6036"/>
</dbReference>
<dbReference type="AlphaFoldDB" id="A0A926USJ5"/>
<evidence type="ECO:0000313" key="3">
    <source>
        <dbReference type="Proteomes" id="UP000631421"/>
    </source>
</evidence>
<accession>A0A926USJ5</accession>
<evidence type="ECO:0000313" key="2">
    <source>
        <dbReference type="EMBL" id="MBD2149938.1"/>
    </source>
</evidence>
<keyword evidence="3" id="KW-1185">Reference proteome</keyword>
<organism evidence="2 3">
    <name type="scientific">Pseudanabaena cinerea FACHB-1277</name>
    <dbReference type="NCBI Taxonomy" id="2949581"/>
    <lineage>
        <taxon>Bacteria</taxon>
        <taxon>Bacillati</taxon>
        <taxon>Cyanobacteriota</taxon>
        <taxon>Cyanophyceae</taxon>
        <taxon>Pseudanabaenales</taxon>
        <taxon>Pseudanabaenaceae</taxon>
        <taxon>Pseudanabaena</taxon>
        <taxon>Pseudanabaena cinerea</taxon>
    </lineage>
</organism>
<reference evidence="2" key="1">
    <citation type="journal article" date="2015" name="ISME J.">
        <title>Draft Genome Sequence of Streptomyces incarnatus NRRL8089, which Produces the Nucleoside Antibiotic Sinefungin.</title>
        <authorList>
            <person name="Oshima K."/>
            <person name="Hattori M."/>
            <person name="Shimizu H."/>
            <person name="Fukuda K."/>
            <person name="Nemoto M."/>
            <person name="Inagaki K."/>
            <person name="Tamura T."/>
        </authorList>
    </citation>
    <scope>NUCLEOTIDE SEQUENCE</scope>
    <source>
        <strain evidence="2">FACHB-1277</strain>
    </source>
</reference>
<gene>
    <name evidence="2" type="ORF">H6F44_07360</name>
</gene>
<dbReference type="Pfam" id="PF19502">
    <property type="entry name" value="DUF6036"/>
    <property type="match status" value="1"/>
</dbReference>
<protein>
    <recommendedName>
        <fullName evidence="1">DUF6036 domain-containing protein</fullName>
    </recommendedName>
</protein>
<dbReference type="EMBL" id="JACJPY010000015">
    <property type="protein sequence ID" value="MBD2149938.1"/>
    <property type="molecule type" value="Genomic_DNA"/>
</dbReference>
<dbReference type="RefSeq" id="WP_190350303.1">
    <property type="nucleotide sequence ID" value="NZ_JACJPY010000015.1"/>
</dbReference>
<comment type="caution">
    <text evidence="2">The sequence shown here is derived from an EMBL/GenBank/DDBJ whole genome shotgun (WGS) entry which is preliminary data.</text>
</comment>
<evidence type="ECO:0000259" key="1">
    <source>
        <dbReference type="Pfam" id="PF19502"/>
    </source>
</evidence>
<proteinExistence type="predicted"/>
<reference evidence="2" key="2">
    <citation type="submission" date="2020-08" db="EMBL/GenBank/DDBJ databases">
        <authorList>
            <person name="Chen M."/>
            <person name="Teng W."/>
            <person name="Zhao L."/>
            <person name="Hu C."/>
            <person name="Zhou Y."/>
            <person name="Han B."/>
            <person name="Song L."/>
            <person name="Shu W."/>
        </authorList>
    </citation>
    <scope>NUCLEOTIDE SEQUENCE</scope>
    <source>
        <strain evidence="2">FACHB-1277</strain>
    </source>
</reference>